<keyword evidence="5" id="KW-1185">Reference proteome</keyword>
<dbReference type="AlphaFoldDB" id="A0A4D9DAZ2"/>
<dbReference type="PRINTS" id="PR00081">
    <property type="entry name" value="GDHRDH"/>
</dbReference>
<sequence>MTAGKYLVIGGTGGIGRMLANRLVMKYHKVHLISRHQDQLNHLASSLHAPGDTGTHTGVEGTVGFTDVDVTDTAALEKAIKGMGPLNGLAYCVGSINLKPLKATTSDDFLQAFMLNTLGAATAIRAALPGLSAQYKKSGEAGSVVLFSSVAVQQGFPNHAIISACKGGIEGLTRALAAELAPSVRVNAVAPSLTDTPLAQVLTRSQPMKEAIAKAHPIPRLGRGDDAAAAAAFLLDNSESSWITGQIVGVDGGRSVVRK</sequence>
<dbReference type="CDD" id="cd05233">
    <property type="entry name" value="SDR_c"/>
    <property type="match status" value="1"/>
</dbReference>
<gene>
    <name evidence="4" type="ORF">NSK_002618</name>
</gene>
<name>A0A4D9DAZ2_9STRA</name>
<feature type="domain" description="Ketoreductase" evidence="3">
    <location>
        <begin position="4"/>
        <end position="187"/>
    </location>
</feature>
<dbReference type="GO" id="GO:0016491">
    <property type="term" value="F:oxidoreductase activity"/>
    <property type="evidence" value="ECO:0007669"/>
    <property type="project" value="UniProtKB-KW"/>
</dbReference>
<evidence type="ECO:0000256" key="1">
    <source>
        <dbReference type="ARBA" id="ARBA00006484"/>
    </source>
</evidence>
<dbReference type="InterPro" id="IPR051122">
    <property type="entry name" value="SDR_DHRS6-like"/>
</dbReference>
<evidence type="ECO:0000313" key="4">
    <source>
        <dbReference type="EMBL" id="TFJ85798.1"/>
    </source>
</evidence>
<comment type="caution">
    <text evidence="4">The sequence shown here is derived from an EMBL/GenBank/DDBJ whole genome shotgun (WGS) entry which is preliminary data.</text>
</comment>
<reference evidence="4 5" key="1">
    <citation type="submission" date="2019-01" db="EMBL/GenBank/DDBJ databases">
        <title>Nuclear Genome Assembly of the Microalgal Biofuel strain Nannochloropsis salina CCMP1776.</title>
        <authorList>
            <person name="Hovde B."/>
        </authorList>
    </citation>
    <scope>NUCLEOTIDE SEQUENCE [LARGE SCALE GENOMIC DNA]</scope>
    <source>
        <strain evidence="4 5">CCMP1776</strain>
    </source>
</reference>
<accession>A0A4D9DAZ2</accession>
<evidence type="ECO:0000256" key="2">
    <source>
        <dbReference type="ARBA" id="ARBA00023002"/>
    </source>
</evidence>
<keyword evidence="2" id="KW-0560">Oxidoreductase</keyword>
<proteinExistence type="inferred from homology"/>
<dbReference type="SUPFAM" id="SSF51735">
    <property type="entry name" value="NAD(P)-binding Rossmann-fold domains"/>
    <property type="match status" value="1"/>
</dbReference>
<dbReference type="Proteomes" id="UP000355283">
    <property type="component" value="Unassembled WGS sequence"/>
</dbReference>
<protein>
    <recommendedName>
        <fullName evidence="3">Ketoreductase domain-containing protein</fullName>
    </recommendedName>
</protein>
<evidence type="ECO:0000259" key="3">
    <source>
        <dbReference type="SMART" id="SM00822"/>
    </source>
</evidence>
<evidence type="ECO:0000313" key="5">
    <source>
        <dbReference type="Proteomes" id="UP000355283"/>
    </source>
</evidence>
<comment type="similarity">
    <text evidence="1">Belongs to the short-chain dehydrogenases/reductases (SDR) family.</text>
</comment>
<dbReference type="SMART" id="SM00822">
    <property type="entry name" value="PKS_KR"/>
    <property type="match status" value="1"/>
</dbReference>
<organism evidence="4 5">
    <name type="scientific">Nannochloropsis salina CCMP1776</name>
    <dbReference type="NCBI Taxonomy" id="1027361"/>
    <lineage>
        <taxon>Eukaryota</taxon>
        <taxon>Sar</taxon>
        <taxon>Stramenopiles</taxon>
        <taxon>Ochrophyta</taxon>
        <taxon>Eustigmatophyceae</taxon>
        <taxon>Eustigmatales</taxon>
        <taxon>Monodopsidaceae</taxon>
        <taxon>Microchloropsis</taxon>
        <taxon>Microchloropsis salina</taxon>
    </lineage>
</organism>
<dbReference type="Gene3D" id="3.40.50.720">
    <property type="entry name" value="NAD(P)-binding Rossmann-like Domain"/>
    <property type="match status" value="1"/>
</dbReference>
<dbReference type="InterPro" id="IPR036291">
    <property type="entry name" value="NAD(P)-bd_dom_sf"/>
</dbReference>
<dbReference type="PANTHER" id="PTHR43477">
    <property type="entry name" value="DIHYDROANTICAPSIN 7-DEHYDROGENASE"/>
    <property type="match status" value="1"/>
</dbReference>
<dbReference type="OrthoDB" id="1393670at2759"/>
<dbReference type="PANTHER" id="PTHR43477:SF1">
    <property type="entry name" value="DIHYDROANTICAPSIN 7-DEHYDROGENASE"/>
    <property type="match status" value="1"/>
</dbReference>
<dbReference type="InterPro" id="IPR057326">
    <property type="entry name" value="KR_dom"/>
</dbReference>
<dbReference type="EMBL" id="SDOX01000010">
    <property type="protein sequence ID" value="TFJ85798.1"/>
    <property type="molecule type" value="Genomic_DNA"/>
</dbReference>
<dbReference type="InterPro" id="IPR002347">
    <property type="entry name" value="SDR_fam"/>
</dbReference>
<dbReference type="Pfam" id="PF13561">
    <property type="entry name" value="adh_short_C2"/>
    <property type="match status" value="1"/>
</dbReference>